<dbReference type="AlphaFoldDB" id="A0A843VAS8"/>
<protein>
    <submittedName>
        <fullName evidence="2">Uncharacterized protein</fullName>
    </submittedName>
</protein>
<sequence length="248" mass="27407">MVSSTLLHSGHPPSLRLPSTPSVGDTICSWHFPLYLRSLLVRQGQSDTHGCDIWAGTARRCKAKLWSGFPDADFGALLLAPKSSIAGFHSGASRSRDGQHCPHRLCSRLSSLKNPKMAVVPRARVAAGGLRARAATGTPPAAPPFVEQCLDLLRWLLLQRCYCRVPLVAEMRKRKKKRSREVGIPAALCCHGSSQREREVWGCRRKWGEKVRQYLGEEGGVTPKEEGEGRGGGGRRKKRRNGRRRGWG</sequence>
<accession>A0A843VAS8</accession>
<name>A0A843VAS8_COLES</name>
<feature type="compositionally biased region" description="Basic residues" evidence="1">
    <location>
        <begin position="233"/>
        <end position="248"/>
    </location>
</feature>
<dbReference type="Proteomes" id="UP000652761">
    <property type="component" value="Unassembled WGS sequence"/>
</dbReference>
<reference evidence="2" key="1">
    <citation type="submission" date="2017-07" db="EMBL/GenBank/DDBJ databases">
        <title>Taro Niue Genome Assembly and Annotation.</title>
        <authorList>
            <person name="Atibalentja N."/>
            <person name="Keating K."/>
            <person name="Fields C.J."/>
        </authorList>
    </citation>
    <scope>NUCLEOTIDE SEQUENCE</scope>
    <source>
        <strain evidence="2">Niue_2</strain>
        <tissue evidence="2">Leaf</tissue>
    </source>
</reference>
<evidence type="ECO:0000313" key="3">
    <source>
        <dbReference type="Proteomes" id="UP000652761"/>
    </source>
</evidence>
<organism evidence="2 3">
    <name type="scientific">Colocasia esculenta</name>
    <name type="common">Wild taro</name>
    <name type="synonym">Arum esculentum</name>
    <dbReference type="NCBI Taxonomy" id="4460"/>
    <lineage>
        <taxon>Eukaryota</taxon>
        <taxon>Viridiplantae</taxon>
        <taxon>Streptophyta</taxon>
        <taxon>Embryophyta</taxon>
        <taxon>Tracheophyta</taxon>
        <taxon>Spermatophyta</taxon>
        <taxon>Magnoliopsida</taxon>
        <taxon>Liliopsida</taxon>
        <taxon>Araceae</taxon>
        <taxon>Aroideae</taxon>
        <taxon>Colocasieae</taxon>
        <taxon>Colocasia</taxon>
    </lineage>
</organism>
<comment type="caution">
    <text evidence="2">The sequence shown here is derived from an EMBL/GenBank/DDBJ whole genome shotgun (WGS) entry which is preliminary data.</text>
</comment>
<proteinExistence type="predicted"/>
<feature type="region of interest" description="Disordered" evidence="1">
    <location>
        <begin position="218"/>
        <end position="248"/>
    </location>
</feature>
<keyword evidence="3" id="KW-1185">Reference proteome</keyword>
<gene>
    <name evidence="2" type="ORF">Taro_026188</name>
</gene>
<evidence type="ECO:0000313" key="2">
    <source>
        <dbReference type="EMBL" id="MQL93541.1"/>
    </source>
</evidence>
<dbReference type="EMBL" id="NMUH01001573">
    <property type="protein sequence ID" value="MQL93541.1"/>
    <property type="molecule type" value="Genomic_DNA"/>
</dbReference>
<evidence type="ECO:0000256" key="1">
    <source>
        <dbReference type="SAM" id="MobiDB-lite"/>
    </source>
</evidence>